<dbReference type="AlphaFoldDB" id="A0A9Q3JX46"/>
<reference evidence="1" key="1">
    <citation type="submission" date="2021-03" db="EMBL/GenBank/DDBJ databases">
        <title>Draft genome sequence of rust myrtle Austropuccinia psidii MF-1, a brazilian biotype.</title>
        <authorList>
            <person name="Quecine M.C."/>
            <person name="Pachon D.M.R."/>
            <person name="Bonatelli M.L."/>
            <person name="Correr F.H."/>
            <person name="Franceschini L.M."/>
            <person name="Leite T.F."/>
            <person name="Margarido G.R.A."/>
            <person name="Almeida C.A."/>
            <person name="Ferrarezi J.A."/>
            <person name="Labate C.A."/>
        </authorList>
    </citation>
    <scope>NUCLEOTIDE SEQUENCE</scope>
    <source>
        <strain evidence="1">MF-1</strain>
    </source>
</reference>
<accession>A0A9Q3JX46</accession>
<protein>
    <submittedName>
        <fullName evidence="1">Uncharacterized protein</fullName>
    </submittedName>
</protein>
<evidence type="ECO:0000313" key="2">
    <source>
        <dbReference type="Proteomes" id="UP000765509"/>
    </source>
</evidence>
<proteinExistence type="predicted"/>
<comment type="caution">
    <text evidence="1">The sequence shown here is derived from an EMBL/GenBank/DDBJ whole genome shotgun (WGS) entry which is preliminary data.</text>
</comment>
<evidence type="ECO:0000313" key="1">
    <source>
        <dbReference type="EMBL" id="MBW0570252.1"/>
    </source>
</evidence>
<dbReference type="EMBL" id="AVOT02085890">
    <property type="protein sequence ID" value="MBW0570252.1"/>
    <property type="molecule type" value="Genomic_DNA"/>
</dbReference>
<dbReference type="Proteomes" id="UP000765509">
    <property type="component" value="Unassembled WGS sequence"/>
</dbReference>
<keyword evidence="2" id="KW-1185">Reference proteome</keyword>
<organism evidence="1 2">
    <name type="scientific">Austropuccinia psidii MF-1</name>
    <dbReference type="NCBI Taxonomy" id="1389203"/>
    <lineage>
        <taxon>Eukaryota</taxon>
        <taxon>Fungi</taxon>
        <taxon>Dikarya</taxon>
        <taxon>Basidiomycota</taxon>
        <taxon>Pucciniomycotina</taxon>
        <taxon>Pucciniomycetes</taxon>
        <taxon>Pucciniales</taxon>
        <taxon>Sphaerophragmiaceae</taxon>
        <taxon>Austropuccinia</taxon>
    </lineage>
</organism>
<gene>
    <name evidence="1" type="ORF">O181_109967</name>
</gene>
<name>A0A9Q3JX46_9BASI</name>
<sequence length="133" mass="15724">MMRKAQKNFFFISEQLKEAEFNQELTEKMREELIDLLFRYQSAFETDKETLGAIIKHEVDIILNVEKRYLPLLRRPDYPASPRSRDGLEVNIKELMDLGLLRKVEHNEQVDVTKPVIITFHNGKSRMLGDFRA</sequence>
<dbReference type="SUPFAM" id="SSF56672">
    <property type="entry name" value="DNA/RNA polymerases"/>
    <property type="match status" value="1"/>
</dbReference>
<dbReference type="InterPro" id="IPR043502">
    <property type="entry name" value="DNA/RNA_pol_sf"/>
</dbReference>
<dbReference type="OrthoDB" id="6060525at2759"/>